<name>A0A8H9GZY2_9ACTN</name>
<organism evidence="2 3">
    <name type="scientific">Microbispora bryophytorum</name>
    <dbReference type="NCBI Taxonomy" id="1460882"/>
    <lineage>
        <taxon>Bacteria</taxon>
        <taxon>Bacillati</taxon>
        <taxon>Actinomycetota</taxon>
        <taxon>Actinomycetes</taxon>
        <taxon>Streptosporangiales</taxon>
        <taxon>Streptosporangiaceae</taxon>
        <taxon>Microbispora</taxon>
    </lineage>
</organism>
<evidence type="ECO:0000313" key="2">
    <source>
        <dbReference type="EMBL" id="GGO15928.1"/>
    </source>
</evidence>
<comment type="caution">
    <text evidence="2">The sequence shown here is derived from an EMBL/GenBank/DDBJ whole genome shotgun (WGS) entry which is preliminary data.</text>
</comment>
<evidence type="ECO:0000313" key="3">
    <source>
        <dbReference type="Proteomes" id="UP000653480"/>
    </source>
</evidence>
<gene>
    <name evidence="2" type="ORF">GCM10011574_37900</name>
</gene>
<reference evidence="2" key="1">
    <citation type="journal article" date="2014" name="Int. J. Syst. Evol. Microbiol.">
        <title>Complete genome sequence of Corynebacterium casei LMG S-19264T (=DSM 44701T), isolated from a smear-ripened cheese.</title>
        <authorList>
            <consortium name="US DOE Joint Genome Institute (JGI-PGF)"/>
            <person name="Walter F."/>
            <person name="Albersmeier A."/>
            <person name="Kalinowski J."/>
            <person name="Ruckert C."/>
        </authorList>
    </citation>
    <scope>NUCLEOTIDE SEQUENCE</scope>
    <source>
        <strain evidence="2">CGMCC 4.7138</strain>
    </source>
</reference>
<dbReference type="EMBL" id="BMMN01000006">
    <property type="protein sequence ID" value="GGO15928.1"/>
    <property type="molecule type" value="Genomic_DNA"/>
</dbReference>
<reference evidence="2" key="2">
    <citation type="submission" date="2020-09" db="EMBL/GenBank/DDBJ databases">
        <authorList>
            <person name="Sun Q."/>
            <person name="Zhou Y."/>
        </authorList>
    </citation>
    <scope>NUCLEOTIDE SEQUENCE</scope>
    <source>
        <strain evidence="2">CGMCC 4.7138</strain>
    </source>
</reference>
<sequence length="73" mass="8230">MTVTLEGSDGRSRDQRTGTSPIFGRRSFPPAVMEKRALRVKRTACRLSLLDRNRGGAIFGPLRLPEIEAKKFR</sequence>
<protein>
    <submittedName>
        <fullName evidence="2">Uncharacterized protein</fullName>
    </submittedName>
</protein>
<dbReference type="Proteomes" id="UP000653480">
    <property type="component" value="Unassembled WGS sequence"/>
</dbReference>
<proteinExistence type="predicted"/>
<accession>A0A8H9GZY2</accession>
<feature type="region of interest" description="Disordered" evidence="1">
    <location>
        <begin position="1"/>
        <end position="28"/>
    </location>
</feature>
<dbReference type="AlphaFoldDB" id="A0A8H9GZY2"/>
<evidence type="ECO:0000256" key="1">
    <source>
        <dbReference type="SAM" id="MobiDB-lite"/>
    </source>
</evidence>
<keyword evidence="3" id="KW-1185">Reference proteome</keyword>